<proteinExistence type="predicted"/>
<gene>
    <name evidence="1" type="ORF">C7B47_17350</name>
</gene>
<name>A0A2T2WGG8_SULTH</name>
<dbReference type="AlphaFoldDB" id="A0A2T2WGG8"/>
<sequence>MRLTEDDVAYADAVIATVYGTNPADLGLLWHRGPTPIPAKIAKGPVRGRRRWVIRQMFRPRWREIWDRLFVVLMAELADSHPLWTPSDWVQWGQRVREDHHWSSPMIYWYLWHLPDRRMATDAATHWLVDQGDEWDREIRAALVRVQTEWPDPMTLVTDPDDVSGVGGDAASLEAELACLRQRVQDLEQQLADQAHWYETWWMQARDRRSSESRDGMAVPAAIPPDAPRDRAASALAGMTWAVIGPPEERERVYQHWAQRVGVTLWFWPGHRLWRGGTLPRVDAIGVVTTSIKHGVWEQLDGLWPASIPRVYVPFNGIAAWDREVRGWMERQHLCMGRRTWDVSEQ</sequence>
<organism evidence="1 2">
    <name type="scientific">Sulfobacillus thermosulfidooxidans</name>
    <dbReference type="NCBI Taxonomy" id="28034"/>
    <lineage>
        <taxon>Bacteria</taxon>
        <taxon>Bacillati</taxon>
        <taxon>Bacillota</taxon>
        <taxon>Clostridia</taxon>
        <taxon>Eubacteriales</taxon>
        <taxon>Clostridiales Family XVII. Incertae Sedis</taxon>
        <taxon>Sulfobacillus</taxon>
    </lineage>
</organism>
<evidence type="ECO:0000313" key="1">
    <source>
        <dbReference type="EMBL" id="PSR21326.1"/>
    </source>
</evidence>
<comment type="caution">
    <text evidence="1">The sequence shown here is derived from an EMBL/GenBank/DDBJ whole genome shotgun (WGS) entry which is preliminary data.</text>
</comment>
<evidence type="ECO:0000313" key="2">
    <source>
        <dbReference type="Proteomes" id="UP000242705"/>
    </source>
</evidence>
<reference evidence="1 2" key="1">
    <citation type="journal article" date="2014" name="BMC Genomics">
        <title>Comparison of environmental and isolate Sulfobacillus genomes reveals diverse carbon, sulfur, nitrogen, and hydrogen metabolisms.</title>
        <authorList>
            <person name="Justice N.B."/>
            <person name="Norman A."/>
            <person name="Brown C.T."/>
            <person name="Singh A."/>
            <person name="Thomas B.C."/>
            <person name="Banfield J.F."/>
        </authorList>
    </citation>
    <scope>NUCLEOTIDE SEQUENCE [LARGE SCALE GENOMIC DNA]</scope>
    <source>
        <strain evidence="1">AMDSBA5</strain>
    </source>
</reference>
<dbReference type="Proteomes" id="UP000242705">
    <property type="component" value="Unassembled WGS sequence"/>
</dbReference>
<dbReference type="EMBL" id="PXYX01000113">
    <property type="protein sequence ID" value="PSR21326.1"/>
    <property type="molecule type" value="Genomic_DNA"/>
</dbReference>
<protein>
    <submittedName>
        <fullName evidence="1">Uncharacterized protein</fullName>
    </submittedName>
</protein>
<accession>A0A2T2WGG8</accession>